<keyword evidence="6 12" id="KW-0547">Nucleotide-binding</keyword>
<dbReference type="PROSITE" id="PS00618">
    <property type="entry name" value="RECF_2"/>
    <property type="match status" value="1"/>
</dbReference>
<evidence type="ECO:0000256" key="12">
    <source>
        <dbReference type="HAMAP-Rule" id="MF_00365"/>
    </source>
</evidence>
<gene>
    <name evidence="12 15" type="primary">recF</name>
    <name evidence="15" type="ORF">HU830_05425</name>
</gene>
<evidence type="ECO:0000256" key="2">
    <source>
        <dbReference type="ARBA" id="ARBA00008016"/>
    </source>
</evidence>
<evidence type="ECO:0000256" key="7">
    <source>
        <dbReference type="ARBA" id="ARBA00022763"/>
    </source>
</evidence>
<feature type="domain" description="RecF/RecN/SMC N-terminal" evidence="14">
    <location>
        <begin position="3"/>
        <end position="347"/>
    </location>
</feature>
<dbReference type="GO" id="GO:0006302">
    <property type="term" value="P:double-strand break repair"/>
    <property type="evidence" value="ECO:0007669"/>
    <property type="project" value="TreeGrafter"/>
</dbReference>
<dbReference type="HAMAP" id="MF_00365">
    <property type="entry name" value="RecF"/>
    <property type="match status" value="1"/>
</dbReference>
<keyword evidence="9 12" id="KW-0238">DNA-binding</keyword>
<keyword evidence="5 12" id="KW-0235">DNA replication</keyword>
<evidence type="ECO:0000256" key="10">
    <source>
        <dbReference type="ARBA" id="ARBA00023204"/>
    </source>
</evidence>
<accession>A0A850R3Q2</accession>
<evidence type="ECO:0000259" key="14">
    <source>
        <dbReference type="Pfam" id="PF02463"/>
    </source>
</evidence>
<dbReference type="GO" id="GO:0009432">
    <property type="term" value="P:SOS response"/>
    <property type="evidence" value="ECO:0007669"/>
    <property type="project" value="UniProtKB-UniRule"/>
</dbReference>
<dbReference type="PANTHER" id="PTHR32182">
    <property type="entry name" value="DNA REPLICATION AND REPAIR PROTEIN RECF"/>
    <property type="match status" value="1"/>
</dbReference>
<keyword evidence="7 12" id="KW-0227">DNA damage</keyword>
<dbReference type="InterPro" id="IPR018078">
    <property type="entry name" value="DNA-binding_RecF_CS"/>
</dbReference>
<dbReference type="InterPro" id="IPR003395">
    <property type="entry name" value="RecF/RecN/SMC_N"/>
</dbReference>
<keyword evidence="11 12" id="KW-0742">SOS response</keyword>
<keyword evidence="8 12" id="KW-0067">ATP-binding</keyword>
<evidence type="ECO:0000313" key="15">
    <source>
        <dbReference type="EMBL" id="NVY96601.1"/>
    </source>
</evidence>
<dbReference type="InterPro" id="IPR027417">
    <property type="entry name" value="P-loop_NTPase"/>
</dbReference>
<dbReference type="InterPro" id="IPR042174">
    <property type="entry name" value="RecF_2"/>
</dbReference>
<dbReference type="InterPro" id="IPR001238">
    <property type="entry name" value="DNA-binding_RecF"/>
</dbReference>
<evidence type="ECO:0000256" key="1">
    <source>
        <dbReference type="ARBA" id="ARBA00004496"/>
    </source>
</evidence>
<comment type="function">
    <text evidence="12 13">The RecF protein is involved in DNA metabolism; it is required for DNA replication and normal SOS inducibility. RecF binds preferentially to single-stranded, linear DNA. It also seems to bind ATP.</text>
</comment>
<dbReference type="EMBL" id="JABZEC010000004">
    <property type="protein sequence ID" value="NVY96601.1"/>
    <property type="molecule type" value="Genomic_DNA"/>
</dbReference>
<dbReference type="Gene3D" id="3.40.50.300">
    <property type="entry name" value="P-loop containing nucleotide triphosphate hydrolases"/>
    <property type="match status" value="1"/>
</dbReference>
<dbReference type="SUPFAM" id="SSF52540">
    <property type="entry name" value="P-loop containing nucleoside triphosphate hydrolases"/>
    <property type="match status" value="1"/>
</dbReference>
<comment type="similarity">
    <text evidence="2 12 13">Belongs to the RecF family.</text>
</comment>
<evidence type="ECO:0000256" key="8">
    <source>
        <dbReference type="ARBA" id="ARBA00022840"/>
    </source>
</evidence>
<dbReference type="RefSeq" id="WP_176942763.1">
    <property type="nucleotide sequence ID" value="NZ_JABZEC010000004.1"/>
</dbReference>
<dbReference type="Pfam" id="PF02463">
    <property type="entry name" value="SMC_N"/>
    <property type="match status" value="1"/>
</dbReference>
<keyword evidence="10 12" id="KW-0234">DNA repair</keyword>
<evidence type="ECO:0000256" key="3">
    <source>
        <dbReference type="ARBA" id="ARBA00020170"/>
    </source>
</evidence>
<reference evidence="15 16" key="1">
    <citation type="submission" date="2020-06" db="EMBL/GenBank/DDBJ databases">
        <authorList>
            <person name="Kang J."/>
        </authorList>
    </citation>
    <scope>NUCLEOTIDE SEQUENCE [LARGE SCALE GENOMIC DNA]</scope>
    <source>
        <strain evidence="15 16">DCY120</strain>
    </source>
</reference>
<evidence type="ECO:0000256" key="11">
    <source>
        <dbReference type="ARBA" id="ARBA00023236"/>
    </source>
</evidence>
<dbReference type="GO" id="GO:0006260">
    <property type="term" value="P:DNA replication"/>
    <property type="evidence" value="ECO:0007669"/>
    <property type="project" value="UniProtKB-UniRule"/>
</dbReference>
<dbReference type="PROSITE" id="PS00617">
    <property type="entry name" value="RECF_1"/>
    <property type="match status" value="1"/>
</dbReference>
<dbReference type="AlphaFoldDB" id="A0A850R3Q2"/>
<organism evidence="15 16">
    <name type="scientific">Bombilactobacillus apium</name>
    <dbReference type="NCBI Taxonomy" id="2675299"/>
    <lineage>
        <taxon>Bacteria</taxon>
        <taxon>Bacillati</taxon>
        <taxon>Bacillota</taxon>
        <taxon>Bacilli</taxon>
        <taxon>Lactobacillales</taxon>
        <taxon>Lactobacillaceae</taxon>
        <taxon>Bombilactobacillus</taxon>
    </lineage>
</organism>
<dbReference type="GO" id="GO:0003697">
    <property type="term" value="F:single-stranded DNA binding"/>
    <property type="evidence" value="ECO:0007669"/>
    <property type="project" value="UniProtKB-UniRule"/>
</dbReference>
<dbReference type="CDD" id="cd03242">
    <property type="entry name" value="ABC_RecF"/>
    <property type="match status" value="1"/>
</dbReference>
<protein>
    <recommendedName>
        <fullName evidence="3 12">DNA replication and repair protein RecF</fullName>
    </recommendedName>
</protein>
<dbReference type="GO" id="GO:0005524">
    <property type="term" value="F:ATP binding"/>
    <property type="evidence" value="ECO:0007669"/>
    <property type="project" value="UniProtKB-UniRule"/>
</dbReference>
<evidence type="ECO:0000256" key="13">
    <source>
        <dbReference type="RuleBase" id="RU000578"/>
    </source>
</evidence>
<evidence type="ECO:0000313" key="16">
    <source>
        <dbReference type="Proteomes" id="UP000563523"/>
    </source>
</evidence>
<feature type="binding site" evidence="12">
    <location>
        <begin position="30"/>
        <end position="37"/>
    </location>
    <ligand>
        <name>ATP</name>
        <dbReference type="ChEBI" id="CHEBI:30616"/>
    </ligand>
</feature>
<name>A0A850R3Q2_9LACO</name>
<dbReference type="GO" id="GO:0005737">
    <property type="term" value="C:cytoplasm"/>
    <property type="evidence" value="ECO:0007669"/>
    <property type="project" value="UniProtKB-SubCell"/>
</dbReference>
<comment type="caution">
    <text evidence="15">The sequence shown here is derived from an EMBL/GenBank/DDBJ whole genome shotgun (WGS) entry which is preliminary data.</text>
</comment>
<dbReference type="NCBIfam" id="TIGR00611">
    <property type="entry name" value="recf"/>
    <property type="match status" value="1"/>
</dbReference>
<dbReference type="PANTHER" id="PTHR32182:SF0">
    <property type="entry name" value="DNA REPLICATION AND REPAIR PROTEIN RECF"/>
    <property type="match status" value="1"/>
</dbReference>
<dbReference type="Proteomes" id="UP000563523">
    <property type="component" value="Unassembled WGS sequence"/>
</dbReference>
<keyword evidence="16" id="KW-1185">Reference proteome</keyword>
<comment type="subcellular location">
    <subcellularLocation>
        <location evidence="1 12 13">Cytoplasm</location>
    </subcellularLocation>
</comment>
<dbReference type="Gene3D" id="1.20.1050.90">
    <property type="entry name" value="RecF/RecN/SMC, N-terminal domain"/>
    <property type="match status" value="1"/>
</dbReference>
<evidence type="ECO:0000256" key="5">
    <source>
        <dbReference type="ARBA" id="ARBA00022705"/>
    </source>
</evidence>
<proteinExistence type="inferred from homology"/>
<evidence type="ECO:0000256" key="4">
    <source>
        <dbReference type="ARBA" id="ARBA00022490"/>
    </source>
</evidence>
<evidence type="ECO:0000256" key="9">
    <source>
        <dbReference type="ARBA" id="ARBA00023125"/>
    </source>
</evidence>
<evidence type="ECO:0000256" key="6">
    <source>
        <dbReference type="ARBA" id="ARBA00022741"/>
    </source>
</evidence>
<sequence length="368" mass="42301">MELQRLKLQNFRNYDQLELEFAPRTNIFIGANAQGKTNLLEAIYVLALVRSHRTNNNQELIRWEQDFARLQAQIKRAQGRLTLELVLSAAGPHAVINHLEQPRLSQYVGQLNVVLFAPEDLNLVKGSPNLRRRFIDMELGQIDPVYLQNSAKYRQVLKQRNSYLKKLRQHQSQDRLYLEVLTDQLAGYGAEVIRARQKFLGQLESLIQPIHQQITAQSEHLSLNYQCGLEETTTSIEQLYQQLLTKLQAQQEHDLRLGTTTVGPHRDDFLFQVNANNLQKFGSQGQQRTAVLSLKLAEIDLFQQVVGDYPLLLLDDVLSELDQERQTQLLKTIEDRIQTFITTTSLDNVNLQAIEQPRIFKIKAGGIV</sequence>
<dbReference type="GO" id="GO:0000731">
    <property type="term" value="P:DNA synthesis involved in DNA repair"/>
    <property type="evidence" value="ECO:0007669"/>
    <property type="project" value="TreeGrafter"/>
</dbReference>
<keyword evidence="4 12" id="KW-0963">Cytoplasm</keyword>